<proteinExistence type="inferred from homology"/>
<keyword evidence="2" id="KW-0805">Transcription regulation</keyword>
<reference evidence="7" key="1">
    <citation type="submission" date="2016-11" db="EMBL/GenBank/DDBJ databases">
        <authorList>
            <person name="Shukria A."/>
            <person name="Stevens D.C."/>
        </authorList>
    </citation>
    <scope>NUCLEOTIDE SEQUENCE [LARGE SCALE GENOMIC DNA]</scope>
    <source>
        <strain evidence="7">Cbfe23</strain>
    </source>
</reference>
<dbReference type="GO" id="GO:0003700">
    <property type="term" value="F:DNA-binding transcription factor activity"/>
    <property type="evidence" value="ECO:0007669"/>
    <property type="project" value="InterPro"/>
</dbReference>
<feature type="domain" description="HTH lysR-type" evidence="5">
    <location>
        <begin position="14"/>
        <end position="71"/>
    </location>
</feature>
<name>A0A1L9B5M7_9BACT</name>
<dbReference type="PROSITE" id="PS50931">
    <property type="entry name" value="HTH_LYSR"/>
    <property type="match status" value="1"/>
</dbReference>
<dbReference type="InterPro" id="IPR005119">
    <property type="entry name" value="LysR_subst-bd"/>
</dbReference>
<dbReference type="SUPFAM" id="SSF46785">
    <property type="entry name" value="Winged helix' DNA-binding domain"/>
    <property type="match status" value="1"/>
</dbReference>
<dbReference type="PANTHER" id="PTHR30537:SF5">
    <property type="entry name" value="HTH-TYPE TRANSCRIPTIONAL ACTIVATOR TTDR-RELATED"/>
    <property type="match status" value="1"/>
</dbReference>
<dbReference type="AlphaFoldDB" id="A0A1L9B5M7"/>
<dbReference type="FunFam" id="1.10.10.10:FF:000001">
    <property type="entry name" value="LysR family transcriptional regulator"/>
    <property type="match status" value="1"/>
</dbReference>
<dbReference type="InterPro" id="IPR036388">
    <property type="entry name" value="WH-like_DNA-bd_sf"/>
</dbReference>
<protein>
    <submittedName>
        <fullName evidence="6">LysR family transcriptional regulator</fullName>
    </submittedName>
</protein>
<dbReference type="CDD" id="cd08422">
    <property type="entry name" value="PBP2_CrgA_like"/>
    <property type="match status" value="1"/>
</dbReference>
<dbReference type="GO" id="GO:0006351">
    <property type="term" value="P:DNA-templated transcription"/>
    <property type="evidence" value="ECO:0007669"/>
    <property type="project" value="TreeGrafter"/>
</dbReference>
<reference evidence="6 7" key="2">
    <citation type="submission" date="2016-12" db="EMBL/GenBank/DDBJ databases">
        <title>Draft Genome Sequence of Cystobacter ferrugineus Strain Cbfe23.</title>
        <authorList>
            <person name="Akbar S."/>
            <person name="Dowd S.E."/>
            <person name="Stevens D.C."/>
        </authorList>
    </citation>
    <scope>NUCLEOTIDE SEQUENCE [LARGE SCALE GENOMIC DNA]</scope>
    <source>
        <strain evidence="6 7">Cbfe23</strain>
    </source>
</reference>
<comment type="similarity">
    <text evidence="1">Belongs to the LysR transcriptional regulatory family.</text>
</comment>
<evidence type="ECO:0000259" key="5">
    <source>
        <dbReference type="PROSITE" id="PS50931"/>
    </source>
</evidence>
<dbReference type="Gene3D" id="1.10.10.10">
    <property type="entry name" value="Winged helix-like DNA-binding domain superfamily/Winged helix DNA-binding domain"/>
    <property type="match status" value="1"/>
</dbReference>
<keyword evidence="3" id="KW-0238">DNA-binding</keyword>
<gene>
    <name evidence="6" type="ORF">BON30_25535</name>
</gene>
<dbReference type="Pfam" id="PF03466">
    <property type="entry name" value="LysR_substrate"/>
    <property type="match status" value="1"/>
</dbReference>
<evidence type="ECO:0000256" key="3">
    <source>
        <dbReference type="ARBA" id="ARBA00023125"/>
    </source>
</evidence>
<dbReference type="InterPro" id="IPR036390">
    <property type="entry name" value="WH_DNA-bd_sf"/>
</dbReference>
<dbReference type="SUPFAM" id="SSF53850">
    <property type="entry name" value="Periplasmic binding protein-like II"/>
    <property type="match status" value="1"/>
</dbReference>
<dbReference type="PANTHER" id="PTHR30537">
    <property type="entry name" value="HTH-TYPE TRANSCRIPTIONAL REGULATOR"/>
    <property type="match status" value="1"/>
</dbReference>
<organism evidence="6 7">
    <name type="scientific">Cystobacter ferrugineus</name>
    <dbReference type="NCBI Taxonomy" id="83449"/>
    <lineage>
        <taxon>Bacteria</taxon>
        <taxon>Pseudomonadati</taxon>
        <taxon>Myxococcota</taxon>
        <taxon>Myxococcia</taxon>
        <taxon>Myxococcales</taxon>
        <taxon>Cystobacterineae</taxon>
        <taxon>Archangiaceae</taxon>
        <taxon>Cystobacter</taxon>
    </lineage>
</organism>
<dbReference type="InterPro" id="IPR058163">
    <property type="entry name" value="LysR-type_TF_proteobact-type"/>
</dbReference>
<sequence length="304" mass="33696">MGCRGRLHPMDGTMPLDDLRLFAMVAKHLSFVEAARRLGVPTSTLSRRVASLEDTLGARLLQRTSRRVGLTEEGERLLERAEPLLDALASVLDRTVDREEEPAGRLRVTAPVLTGSQRIAPALFAFAAKHPRISVELTLTNARVSLVEEGYDLAFRIGPIQDAELVARRIWSVPFGLAASPRFVLEVLQGRTRLDRDTLASVPAVLSRAGGTWPLRRKDGSLDELRPHERHTVNDPRVAIAAAVEGLGVVCAPLEAFEPQGDKLVRLTVVGRTVEPRELFAVYPSRRLLPRRVRLALDWVRERG</sequence>
<dbReference type="STRING" id="83449.BON30_25535"/>
<dbReference type="Pfam" id="PF00126">
    <property type="entry name" value="HTH_1"/>
    <property type="match status" value="1"/>
</dbReference>
<evidence type="ECO:0000313" key="6">
    <source>
        <dbReference type="EMBL" id="OJH37569.1"/>
    </source>
</evidence>
<dbReference type="Proteomes" id="UP000182229">
    <property type="component" value="Unassembled WGS sequence"/>
</dbReference>
<evidence type="ECO:0000256" key="4">
    <source>
        <dbReference type="ARBA" id="ARBA00023163"/>
    </source>
</evidence>
<evidence type="ECO:0000313" key="7">
    <source>
        <dbReference type="Proteomes" id="UP000182229"/>
    </source>
</evidence>
<dbReference type="GO" id="GO:0043565">
    <property type="term" value="F:sequence-specific DNA binding"/>
    <property type="evidence" value="ECO:0007669"/>
    <property type="project" value="TreeGrafter"/>
</dbReference>
<evidence type="ECO:0000256" key="2">
    <source>
        <dbReference type="ARBA" id="ARBA00023015"/>
    </source>
</evidence>
<keyword evidence="7" id="KW-1185">Reference proteome</keyword>
<dbReference type="Gene3D" id="3.40.190.290">
    <property type="match status" value="1"/>
</dbReference>
<dbReference type="EMBL" id="MPIN01000007">
    <property type="protein sequence ID" value="OJH37569.1"/>
    <property type="molecule type" value="Genomic_DNA"/>
</dbReference>
<keyword evidence="4" id="KW-0804">Transcription</keyword>
<accession>A0A1L9B5M7</accession>
<dbReference type="InterPro" id="IPR000847">
    <property type="entry name" value="LysR_HTH_N"/>
</dbReference>
<evidence type="ECO:0000256" key="1">
    <source>
        <dbReference type="ARBA" id="ARBA00009437"/>
    </source>
</evidence>
<comment type="caution">
    <text evidence="6">The sequence shown here is derived from an EMBL/GenBank/DDBJ whole genome shotgun (WGS) entry which is preliminary data.</text>
</comment>